<dbReference type="AlphaFoldDB" id="A7SU49"/>
<keyword evidence="8" id="KW-0804">Transcription</keyword>
<keyword evidence="6" id="KW-0805">Transcription regulation</keyword>
<dbReference type="InterPro" id="IPR019787">
    <property type="entry name" value="Znf_PHD-finger"/>
</dbReference>
<feature type="non-terminal residue" evidence="17">
    <location>
        <position position="519"/>
    </location>
</feature>
<evidence type="ECO:0000256" key="5">
    <source>
        <dbReference type="ARBA" id="ARBA00022833"/>
    </source>
</evidence>
<dbReference type="GO" id="GO:0045893">
    <property type="term" value="P:positive regulation of DNA-templated transcription"/>
    <property type="evidence" value="ECO:0000318"/>
    <property type="project" value="GO_Central"/>
</dbReference>
<dbReference type="eggNOG" id="KOG1632">
    <property type="taxonomic scope" value="Eukaryota"/>
</dbReference>
<keyword evidence="5" id="KW-0862">Zinc</keyword>
<evidence type="ECO:0000256" key="2">
    <source>
        <dbReference type="ARBA" id="ARBA00022553"/>
    </source>
</evidence>
<dbReference type="STRING" id="45351.A7SU49"/>
<keyword evidence="2" id="KW-0597">Phosphoprotein</keyword>
<evidence type="ECO:0000259" key="16">
    <source>
        <dbReference type="PROSITE" id="PS51058"/>
    </source>
</evidence>
<dbReference type="PROSITE" id="PS50016">
    <property type="entry name" value="ZF_PHD_2"/>
    <property type="match status" value="1"/>
</dbReference>
<keyword evidence="7" id="KW-0238">DNA-binding</keyword>
<evidence type="ECO:0000256" key="11">
    <source>
        <dbReference type="ARBA" id="ARBA00081451"/>
    </source>
</evidence>
<dbReference type="PANTHER" id="PTHR46174:SF1">
    <property type="entry name" value="CXXC-TYPE ZINC FINGER PROTEIN 1"/>
    <property type="match status" value="1"/>
</dbReference>
<dbReference type="InterPro" id="IPR022056">
    <property type="entry name" value="CpG-bd_C"/>
</dbReference>
<dbReference type="SUPFAM" id="SSF57903">
    <property type="entry name" value="FYVE/PHD zinc finger"/>
    <property type="match status" value="1"/>
</dbReference>
<name>A7SU49_NEMVE</name>
<evidence type="ECO:0000256" key="14">
    <source>
        <dbReference type="SAM" id="MobiDB-lite"/>
    </source>
</evidence>
<dbReference type="InterPro" id="IPR011011">
    <property type="entry name" value="Znf_FYVE_PHD"/>
</dbReference>
<keyword evidence="4 12" id="KW-0863">Zinc-finger</keyword>
<evidence type="ECO:0000256" key="6">
    <source>
        <dbReference type="ARBA" id="ARBA00023015"/>
    </source>
</evidence>
<feature type="compositionally biased region" description="Basic and acidic residues" evidence="14">
    <location>
        <begin position="212"/>
        <end position="223"/>
    </location>
</feature>
<dbReference type="OMA" id="IRVGHKP"/>
<feature type="compositionally biased region" description="Basic and acidic residues" evidence="14">
    <location>
        <begin position="76"/>
        <end position="100"/>
    </location>
</feature>
<evidence type="ECO:0000256" key="3">
    <source>
        <dbReference type="ARBA" id="ARBA00022723"/>
    </source>
</evidence>
<dbReference type="GO" id="GO:0008270">
    <property type="term" value="F:zinc ion binding"/>
    <property type="evidence" value="ECO:0007669"/>
    <property type="project" value="UniProtKB-KW"/>
</dbReference>
<keyword evidence="18" id="KW-1185">Reference proteome</keyword>
<dbReference type="PANTHER" id="PTHR46174">
    <property type="entry name" value="CXXC-TYPE ZINC FINGER PROTEIN 1"/>
    <property type="match status" value="1"/>
</dbReference>
<reference evidence="17 18" key="1">
    <citation type="journal article" date="2007" name="Science">
        <title>Sea anemone genome reveals ancestral eumetazoan gene repertoire and genomic organization.</title>
        <authorList>
            <person name="Putnam N.H."/>
            <person name="Srivastava M."/>
            <person name="Hellsten U."/>
            <person name="Dirks B."/>
            <person name="Chapman J."/>
            <person name="Salamov A."/>
            <person name="Terry A."/>
            <person name="Shapiro H."/>
            <person name="Lindquist E."/>
            <person name="Kapitonov V.V."/>
            <person name="Jurka J."/>
            <person name="Genikhovich G."/>
            <person name="Grigoriev I.V."/>
            <person name="Lucas S.M."/>
            <person name="Steele R.E."/>
            <person name="Finnerty J.R."/>
            <person name="Technau U."/>
            <person name="Martindale M.Q."/>
            <person name="Rokhsar D.S."/>
        </authorList>
    </citation>
    <scope>NUCLEOTIDE SEQUENCE [LARGE SCALE GENOMIC DNA]</scope>
    <source>
        <strain evidence="18">CH2 X CH6</strain>
    </source>
</reference>
<dbReference type="InterPro" id="IPR002857">
    <property type="entry name" value="Znf_CXXC"/>
</dbReference>
<dbReference type="EMBL" id="DS469807">
    <property type="protein sequence ID" value="EDO32761.1"/>
    <property type="molecule type" value="Genomic_DNA"/>
</dbReference>
<gene>
    <name evidence="17" type="ORF">NEMVEDRAFT_v1g10765</name>
</gene>
<dbReference type="InterPro" id="IPR001965">
    <property type="entry name" value="Znf_PHD"/>
</dbReference>
<accession>A7SU49</accession>
<dbReference type="GO" id="GO:0048188">
    <property type="term" value="C:Set1C/COMPASS complex"/>
    <property type="evidence" value="ECO:0000318"/>
    <property type="project" value="GO_Central"/>
</dbReference>
<protein>
    <recommendedName>
        <fullName evidence="10">CXXC-type zinc finger protein 1</fullName>
    </recommendedName>
    <alternativeName>
        <fullName evidence="11">PHD finger and CXXC domain-containing protein 1</fullName>
    </alternativeName>
</protein>
<evidence type="ECO:0000256" key="4">
    <source>
        <dbReference type="ARBA" id="ARBA00022771"/>
    </source>
</evidence>
<keyword evidence="13" id="KW-0175">Coiled coil</keyword>
<evidence type="ECO:0000313" key="18">
    <source>
        <dbReference type="Proteomes" id="UP000001593"/>
    </source>
</evidence>
<evidence type="ECO:0000256" key="9">
    <source>
        <dbReference type="ARBA" id="ARBA00023242"/>
    </source>
</evidence>
<feature type="domain" description="PHD-type" evidence="15">
    <location>
        <begin position="12"/>
        <end position="62"/>
    </location>
</feature>
<dbReference type="HOGENOM" id="CLU_025011_2_0_1"/>
<feature type="domain" description="CXXC-type" evidence="16">
    <location>
        <begin position="110"/>
        <end position="158"/>
    </location>
</feature>
<dbReference type="PROSITE" id="PS51058">
    <property type="entry name" value="ZF_CXXC"/>
    <property type="match status" value="1"/>
</dbReference>
<evidence type="ECO:0000256" key="7">
    <source>
        <dbReference type="ARBA" id="ARBA00023125"/>
    </source>
</evidence>
<evidence type="ECO:0000256" key="12">
    <source>
        <dbReference type="PROSITE-ProRule" id="PRU00509"/>
    </source>
</evidence>
<dbReference type="Proteomes" id="UP000001593">
    <property type="component" value="Unassembled WGS sequence"/>
</dbReference>
<dbReference type="Pfam" id="PF02008">
    <property type="entry name" value="zf-CXXC"/>
    <property type="match status" value="1"/>
</dbReference>
<feature type="coiled-coil region" evidence="13">
    <location>
        <begin position="299"/>
        <end position="329"/>
    </location>
</feature>
<evidence type="ECO:0000313" key="17">
    <source>
        <dbReference type="EMBL" id="EDO32761.1"/>
    </source>
</evidence>
<feature type="region of interest" description="Disordered" evidence="14">
    <location>
        <begin position="75"/>
        <end position="100"/>
    </location>
</feature>
<sequence length="519" mass="59782">QEEKSKKEKEGAVYCICRQSNTDRFMIGCDDCDEWFHGDCIGILQGDAQMIRKFYCKPCLECNPELSIKYKKKKIKPQEGHGDEYKPVQPQEHRPQYEAEENKVVLRGSNKVRSSRKCGVCIACVTTVDCGVCDFCKDMRKFGGPNKMRQKCRQRQCLKMSRVPFDVSYYFAFCTKGNRERGTKWPKDDSFVKPRHMKKAVKMKHATSSGRKVGEKIKPASHDRPRRRRRMGSDDKKCGAEQALDWVDDSPRHCYGPGCQHAARFGSKYCSDECGIQLAVRRIQEILPKRMKQWNREPCEADERANEALQKVLKKKQEAQDMLLELDRMSQALESIIQKGEKLTAIPEESQEADMDTDTDLQIHCVTCGLLLAPRVALRHMEKCYMKNESLTMFGSAYKSAGTLFCDYFNAQQGIYCKRLRVLCPEHTKEPKIPQTAVCGCPLVTNVFEETDKICSAPKRTCMKHYRWDKLRRAEIDLQRVQQWIKLEEAFEQERAITHTSAQRGGVLGLLLHQTISPD</sequence>
<dbReference type="PhylomeDB" id="A7SU49"/>
<keyword evidence="3" id="KW-0479">Metal-binding</keyword>
<evidence type="ECO:0000256" key="13">
    <source>
        <dbReference type="SAM" id="Coils"/>
    </source>
</evidence>
<feature type="region of interest" description="Disordered" evidence="14">
    <location>
        <begin position="197"/>
        <end position="236"/>
    </location>
</feature>
<organism evidence="17 18">
    <name type="scientific">Nematostella vectensis</name>
    <name type="common">Starlet sea anemone</name>
    <dbReference type="NCBI Taxonomy" id="45351"/>
    <lineage>
        <taxon>Eukaryota</taxon>
        <taxon>Metazoa</taxon>
        <taxon>Cnidaria</taxon>
        <taxon>Anthozoa</taxon>
        <taxon>Hexacorallia</taxon>
        <taxon>Actiniaria</taxon>
        <taxon>Edwardsiidae</taxon>
        <taxon>Nematostella</taxon>
    </lineage>
</organism>
<keyword evidence="9" id="KW-0539">Nucleus</keyword>
<dbReference type="InParanoid" id="A7SU49"/>
<proteinExistence type="predicted"/>
<dbReference type="SMART" id="SM00249">
    <property type="entry name" value="PHD"/>
    <property type="match status" value="1"/>
</dbReference>
<evidence type="ECO:0000256" key="8">
    <source>
        <dbReference type="ARBA" id="ARBA00023163"/>
    </source>
</evidence>
<evidence type="ECO:0000256" key="1">
    <source>
        <dbReference type="ARBA" id="ARBA00004123"/>
    </source>
</evidence>
<dbReference type="PROSITE" id="PS01359">
    <property type="entry name" value="ZF_PHD_1"/>
    <property type="match status" value="1"/>
</dbReference>
<feature type="non-terminal residue" evidence="17">
    <location>
        <position position="1"/>
    </location>
</feature>
<dbReference type="Pfam" id="PF00628">
    <property type="entry name" value="PHD"/>
    <property type="match status" value="1"/>
</dbReference>
<comment type="subcellular location">
    <subcellularLocation>
        <location evidence="1">Nucleus</location>
    </subcellularLocation>
</comment>
<dbReference type="InterPro" id="IPR019786">
    <property type="entry name" value="Zinc_finger_PHD-type_CS"/>
</dbReference>
<dbReference type="FunFam" id="3.30.40.10:FF:000138">
    <property type="entry name" value="CXXC-type zinc finger protein 1"/>
    <property type="match status" value="1"/>
</dbReference>
<dbReference type="GO" id="GO:0003677">
    <property type="term" value="F:DNA binding"/>
    <property type="evidence" value="ECO:0007669"/>
    <property type="project" value="UniProtKB-KW"/>
</dbReference>
<dbReference type="Gene3D" id="3.30.40.10">
    <property type="entry name" value="Zinc/RING finger domain, C3HC4 (zinc finger)"/>
    <property type="match status" value="1"/>
</dbReference>
<dbReference type="InterPro" id="IPR013083">
    <property type="entry name" value="Znf_RING/FYVE/PHD"/>
</dbReference>
<dbReference type="InterPro" id="IPR037869">
    <property type="entry name" value="Spp1/CFP1"/>
</dbReference>
<dbReference type="Pfam" id="PF12269">
    <property type="entry name" value="CpG_bind_C"/>
    <property type="match status" value="1"/>
</dbReference>
<evidence type="ECO:0000256" key="10">
    <source>
        <dbReference type="ARBA" id="ARBA00023828"/>
    </source>
</evidence>
<evidence type="ECO:0000259" key="15">
    <source>
        <dbReference type="PROSITE" id="PS50016"/>
    </source>
</evidence>